<name>A0A5C3MTE7_9AGAM</name>
<dbReference type="AlphaFoldDB" id="A0A5C3MTE7"/>
<keyword evidence="3" id="KW-1185">Reference proteome</keyword>
<organism evidence="2 3">
    <name type="scientific">Heliocybe sulcata</name>
    <dbReference type="NCBI Taxonomy" id="5364"/>
    <lineage>
        <taxon>Eukaryota</taxon>
        <taxon>Fungi</taxon>
        <taxon>Dikarya</taxon>
        <taxon>Basidiomycota</taxon>
        <taxon>Agaricomycotina</taxon>
        <taxon>Agaricomycetes</taxon>
        <taxon>Gloeophyllales</taxon>
        <taxon>Gloeophyllaceae</taxon>
        <taxon>Heliocybe</taxon>
    </lineage>
</organism>
<protein>
    <submittedName>
        <fullName evidence="2">Uncharacterized protein</fullName>
    </submittedName>
</protein>
<reference evidence="2 3" key="1">
    <citation type="journal article" date="2019" name="Nat. Ecol. Evol.">
        <title>Megaphylogeny resolves global patterns of mushroom evolution.</title>
        <authorList>
            <person name="Varga T."/>
            <person name="Krizsan K."/>
            <person name="Foldi C."/>
            <person name="Dima B."/>
            <person name="Sanchez-Garcia M."/>
            <person name="Sanchez-Ramirez S."/>
            <person name="Szollosi G.J."/>
            <person name="Szarkandi J.G."/>
            <person name="Papp V."/>
            <person name="Albert L."/>
            <person name="Andreopoulos W."/>
            <person name="Angelini C."/>
            <person name="Antonin V."/>
            <person name="Barry K.W."/>
            <person name="Bougher N.L."/>
            <person name="Buchanan P."/>
            <person name="Buyck B."/>
            <person name="Bense V."/>
            <person name="Catcheside P."/>
            <person name="Chovatia M."/>
            <person name="Cooper J."/>
            <person name="Damon W."/>
            <person name="Desjardin D."/>
            <person name="Finy P."/>
            <person name="Geml J."/>
            <person name="Haridas S."/>
            <person name="Hughes K."/>
            <person name="Justo A."/>
            <person name="Karasinski D."/>
            <person name="Kautmanova I."/>
            <person name="Kiss B."/>
            <person name="Kocsube S."/>
            <person name="Kotiranta H."/>
            <person name="LaButti K.M."/>
            <person name="Lechner B.E."/>
            <person name="Liimatainen K."/>
            <person name="Lipzen A."/>
            <person name="Lukacs Z."/>
            <person name="Mihaltcheva S."/>
            <person name="Morgado L.N."/>
            <person name="Niskanen T."/>
            <person name="Noordeloos M.E."/>
            <person name="Ohm R.A."/>
            <person name="Ortiz-Santana B."/>
            <person name="Ovrebo C."/>
            <person name="Racz N."/>
            <person name="Riley R."/>
            <person name="Savchenko A."/>
            <person name="Shiryaev A."/>
            <person name="Soop K."/>
            <person name="Spirin V."/>
            <person name="Szebenyi C."/>
            <person name="Tomsovsky M."/>
            <person name="Tulloss R.E."/>
            <person name="Uehling J."/>
            <person name="Grigoriev I.V."/>
            <person name="Vagvolgyi C."/>
            <person name="Papp T."/>
            <person name="Martin F.M."/>
            <person name="Miettinen O."/>
            <person name="Hibbett D.S."/>
            <person name="Nagy L.G."/>
        </authorList>
    </citation>
    <scope>NUCLEOTIDE SEQUENCE [LARGE SCALE GENOMIC DNA]</scope>
    <source>
        <strain evidence="2 3">OMC1185</strain>
    </source>
</reference>
<evidence type="ECO:0000313" key="3">
    <source>
        <dbReference type="Proteomes" id="UP000305948"/>
    </source>
</evidence>
<gene>
    <name evidence="2" type="ORF">OE88DRAFT_501543</name>
</gene>
<feature type="region of interest" description="Disordered" evidence="1">
    <location>
        <begin position="90"/>
        <end position="112"/>
    </location>
</feature>
<evidence type="ECO:0000256" key="1">
    <source>
        <dbReference type="SAM" id="MobiDB-lite"/>
    </source>
</evidence>
<accession>A0A5C3MTE7</accession>
<proteinExistence type="predicted"/>
<evidence type="ECO:0000313" key="2">
    <source>
        <dbReference type="EMBL" id="TFK48759.1"/>
    </source>
</evidence>
<dbReference type="Proteomes" id="UP000305948">
    <property type="component" value="Unassembled WGS sequence"/>
</dbReference>
<sequence>MLGRTIPLEYALEPSAQLIKASQEASYGFAIVHPLGFHGFRRDAGDLLMEIVEEFRLNTVMAALPPALRTDMVRDVRPALISIRQGVLAPSGSQSDRASTLGPITTHDPQGSSRSLLVTGLLRNGESGRERLASLDRCLLLRESFRGGAPRLRKWRVSGGIALRLGVRARVLSTLSRIAPKRISVVKYRRRSIMFQAPTTSRKHGFSNRYRKTREFAASPPGRRHLYINCQSTQYSVHDGKTYYVRTWHSNWERRDTDTRILVK</sequence>
<dbReference type="EMBL" id="ML213518">
    <property type="protein sequence ID" value="TFK48759.1"/>
    <property type="molecule type" value="Genomic_DNA"/>
</dbReference>